<dbReference type="Pfam" id="PF09594">
    <property type="entry name" value="GT87"/>
    <property type="match status" value="1"/>
</dbReference>
<feature type="transmembrane region" description="Helical" evidence="8">
    <location>
        <begin position="295"/>
        <end position="315"/>
    </location>
</feature>
<keyword evidence="6 8" id="KW-0472">Membrane</keyword>
<name>A0AAU8JYX7_9ACTN</name>
<organism evidence="9">
    <name type="scientific">Kitasatospora camelliae</name>
    <dbReference type="NCBI Taxonomy" id="3156397"/>
    <lineage>
        <taxon>Bacteria</taxon>
        <taxon>Bacillati</taxon>
        <taxon>Actinomycetota</taxon>
        <taxon>Actinomycetes</taxon>
        <taxon>Kitasatosporales</taxon>
        <taxon>Streptomycetaceae</taxon>
        <taxon>Kitasatospora</taxon>
    </lineage>
</organism>
<feature type="transmembrane region" description="Helical" evidence="8">
    <location>
        <begin position="385"/>
        <end position="407"/>
    </location>
</feature>
<comment type="subcellular location">
    <subcellularLocation>
        <location evidence="1">Cell membrane</location>
        <topology evidence="1">Multi-pass membrane protein</topology>
    </subcellularLocation>
</comment>
<sequence>MVSTRPSHLADQAACAVHSAPGRGGSRRVPRQRTAGESAAARWAAHRGVQAVGCVIAALWAAAFPLVSDLSNQIFWGAVAAPAYGLAAVFCLGLPRRIGPRVGAAVALFGAVLLPLAVLALRGRHQSEVMVVERSARLLLHTGSPYLPDPRVVTDFNPYLPSMALFGLPRAALGTGNGLSQVLGDARIWFALTFLGCLLGGWRLLRPSRDRAPVLPLAVLTASPLIALALTVGGVDLPLIGVCSLAMAMAARGRPVGTGLVLALACTLKWTAWPALPVALLLLWRLYGRRRAARAAVISVGVSLAVILPVALGHARELREQVVRFPLGMTAVHTPAGSPLPGKVLAGFGPTGHTISLTLLCLGGLAVALWLLAYPPTSATAACDLLAVGLTVAFMLAPAGRFGYLALPTVLVIWPRLATRTWTWRHPDPARHQMPVALVG</sequence>
<feature type="transmembrane region" description="Helical" evidence="8">
    <location>
        <begin position="74"/>
        <end position="95"/>
    </location>
</feature>
<dbReference type="GO" id="GO:0016758">
    <property type="term" value="F:hexosyltransferase activity"/>
    <property type="evidence" value="ECO:0007669"/>
    <property type="project" value="InterPro"/>
</dbReference>
<dbReference type="EMBL" id="CP159872">
    <property type="protein sequence ID" value="XCM81082.1"/>
    <property type="molecule type" value="Genomic_DNA"/>
</dbReference>
<dbReference type="AlphaFoldDB" id="A0AAU8JYX7"/>
<evidence type="ECO:0000256" key="8">
    <source>
        <dbReference type="SAM" id="Phobius"/>
    </source>
</evidence>
<keyword evidence="3" id="KW-0808">Transferase</keyword>
<comment type="similarity">
    <text evidence="7">Belongs to the glycosyltransferase 87 family.</text>
</comment>
<keyword evidence="2" id="KW-1003">Cell membrane</keyword>
<feature type="transmembrane region" description="Helical" evidence="8">
    <location>
        <begin position="260"/>
        <end position="283"/>
    </location>
</feature>
<protein>
    <submittedName>
        <fullName evidence="9">Glycosyltransferase 87 family protein</fullName>
    </submittedName>
</protein>
<feature type="transmembrane region" description="Helical" evidence="8">
    <location>
        <begin position="355"/>
        <end position="373"/>
    </location>
</feature>
<proteinExistence type="inferred from homology"/>
<dbReference type="KEGG" id="kcm:ABWK59_20285"/>
<accession>A0AAU8JYX7</accession>
<evidence type="ECO:0000256" key="4">
    <source>
        <dbReference type="ARBA" id="ARBA00022692"/>
    </source>
</evidence>
<evidence type="ECO:0000313" key="9">
    <source>
        <dbReference type="EMBL" id="XCM81082.1"/>
    </source>
</evidence>
<evidence type="ECO:0000256" key="3">
    <source>
        <dbReference type="ARBA" id="ARBA00022679"/>
    </source>
</evidence>
<dbReference type="InterPro" id="IPR018584">
    <property type="entry name" value="GT87"/>
</dbReference>
<evidence type="ECO:0000256" key="6">
    <source>
        <dbReference type="ARBA" id="ARBA00023136"/>
    </source>
</evidence>
<keyword evidence="5 8" id="KW-1133">Transmembrane helix</keyword>
<evidence type="ECO:0000256" key="2">
    <source>
        <dbReference type="ARBA" id="ARBA00022475"/>
    </source>
</evidence>
<keyword evidence="4 8" id="KW-0812">Transmembrane</keyword>
<evidence type="ECO:0000256" key="7">
    <source>
        <dbReference type="ARBA" id="ARBA00024033"/>
    </source>
</evidence>
<feature type="transmembrane region" description="Helical" evidence="8">
    <location>
        <begin position="102"/>
        <end position="121"/>
    </location>
</feature>
<dbReference type="RefSeq" id="WP_354642018.1">
    <property type="nucleotide sequence ID" value="NZ_CP159872.1"/>
</dbReference>
<evidence type="ECO:0000256" key="5">
    <source>
        <dbReference type="ARBA" id="ARBA00022989"/>
    </source>
</evidence>
<reference evidence="9" key="1">
    <citation type="submission" date="2024-06" db="EMBL/GenBank/DDBJ databases">
        <title>The genome sequences of Kitasatospora sp. strain HUAS MG31.</title>
        <authorList>
            <person name="Mo P."/>
        </authorList>
    </citation>
    <scope>NUCLEOTIDE SEQUENCE</scope>
    <source>
        <strain evidence="9">HUAS MG31</strain>
    </source>
</reference>
<evidence type="ECO:0000256" key="1">
    <source>
        <dbReference type="ARBA" id="ARBA00004651"/>
    </source>
</evidence>
<feature type="transmembrane region" description="Helical" evidence="8">
    <location>
        <begin position="48"/>
        <end position="68"/>
    </location>
</feature>
<gene>
    <name evidence="9" type="ORF">ABWK59_20285</name>
</gene>
<feature type="transmembrane region" description="Helical" evidence="8">
    <location>
        <begin position="217"/>
        <end position="240"/>
    </location>
</feature>
<feature type="transmembrane region" description="Helical" evidence="8">
    <location>
        <begin position="186"/>
        <end position="205"/>
    </location>
</feature>
<dbReference type="GO" id="GO:0005886">
    <property type="term" value="C:plasma membrane"/>
    <property type="evidence" value="ECO:0007669"/>
    <property type="project" value="UniProtKB-SubCell"/>
</dbReference>